<evidence type="ECO:0000313" key="1">
    <source>
        <dbReference type="EMBL" id="GLW93222.1"/>
    </source>
</evidence>
<proteinExistence type="predicted"/>
<dbReference type="AlphaFoldDB" id="A0A9W6QPB9"/>
<dbReference type="EMBL" id="BSSD01000006">
    <property type="protein sequence ID" value="GLW93222.1"/>
    <property type="molecule type" value="Genomic_DNA"/>
</dbReference>
<dbReference type="Proteomes" id="UP001165042">
    <property type="component" value="Unassembled WGS sequence"/>
</dbReference>
<gene>
    <name evidence="1" type="ORF">Aglo03_40380</name>
</gene>
<evidence type="ECO:0008006" key="3">
    <source>
        <dbReference type="Google" id="ProtNLM"/>
    </source>
</evidence>
<reference evidence="1" key="1">
    <citation type="submission" date="2023-02" db="EMBL/GenBank/DDBJ databases">
        <title>Actinokineospora globicatena NBRC 15670.</title>
        <authorList>
            <person name="Ichikawa N."/>
            <person name="Sato H."/>
            <person name="Tonouchi N."/>
        </authorList>
    </citation>
    <scope>NUCLEOTIDE SEQUENCE</scope>
    <source>
        <strain evidence="1">NBRC 15670</strain>
    </source>
</reference>
<dbReference type="RefSeq" id="WP_253841588.1">
    <property type="nucleotide sequence ID" value="NZ_BAAAVC010000004.1"/>
</dbReference>
<organism evidence="1 2">
    <name type="scientific">Actinokineospora globicatena</name>
    <dbReference type="NCBI Taxonomy" id="103729"/>
    <lineage>
        <taxon>Bacteria</taxon>
        <taxon>Bacillati</taxon>
        <taxon>Actinomycetota</taxon>
        <taxon>Actinomycetes</taxon>
        <taxon>Pseudonocardiales</taxon>
        <taxon>Pseudonocardiaceae</taxon>
        <taxon>Actinokineospora</taxon>
    </lineage>
</organism>
<comment type="caution">
    <text evidence="1">The sequence shown here is derived from an EMBL/GenBank/DDBJ whole genome shotgun (WGS) entry which is preliminary data.</text>
</comment>
<name>A0A9W6QPB9_9PSEU</name>
<accession>A0A9W6QPB9</accession>
<evidence type="ECO:0000313" key="2">
    <source>
        <dbReference type="Proteomes" id="UP001165042"/>
    </source>
</evidence>
<keyword evidence="2" id="KW-1185">Reference proteome</keyword>
<sequence length="238" mass="26199">MSSAKSLSLSGSHVEESFAGLDLDYFNGLAARFDRCSFDKIRIRQACFGAGVDDTEYVDCTFDGAHIGALSPGVARFERCTFRDSRLVKWLCDTVEFIDCVFTGRISETNFAGAISPMNARLVGRTVNRFEGNDFSDATLVWVGFRGGIDLLDQKLPTSGAFLVEDGDVVVPRMIALAEAWPESRAKVQVVSFLESLLFKLRNGQRHVLFTAATWAGKTYAGLDIYDRIVELAHLAST</sequence>
<protein>
    <recommendedName>
        <fullName evidence="3">Pentapeptide repeat-containing protein</fullName>
    </recommendedName>
</protein>
<dbReference type="SUPFAM" id="SSF141571">
    <property type="entry name" value="Pentapeptide repeat-like"/>
    <property type="match status" value="1"/>
</dbReference>
<dbReference type="Gene3D" id="2.160.20.80">
    <property type="entry name" value="E3 ubiquitin-protein ligase SopA"/>
    <property type="match status" value="1"/>
</dbReference>